<dbReference type="Proteomes" id="UP000765509">
    <property type="component" value="Unassembled WGS sequence"/>
</dbReference>
<reference evidence="1" key="1">
    <citation type="submission" date="2021-03" db="EMBL/GenBank/DDBJ databases">
        <title>Draft genome sequence of rust myrtle Austropuccinia psidii MF-1, a brazilian biotype.</title>
        <authorList>
            <person name="Quecine M.C."/>
            <person name="Pachon D.M.R."/>
            <person name="Bonatelli M.L."/>
            <person name="Correr F.H."/>
            <person name="Franceschini L.M."/>
            <person name="Leite T.F."/>
            <person name="Margarido G.R.A."/>
            <person name="Almeida C.A."/>
            <person name="Ferrarezi J.A."/>
            <person name="Labate C.A."/>
        </authorList>
    </citation>
    <scope>NUCLEOTIDE SEQUENCE</scope>
    <source>
        <strain evidence="1">MF-1</strain>
    </source>
</reference>
<protein>
    <submittedName>
        <fullName evidence="1">Uncharacterized protein</fullName>
    </submittedName>
</protein>
<comment type="caution">
    <text evidence="1">The sequence shown here is derived from an EMBL/GenBank/DDBJ whole genome shotgun (WGS) entry which is preliminary data.</text>
</comment>
<keyword evidence="2" id="KW-1185">Reference proteome</keyword>
<evidence type="ECO:0000313" key="1">
    <source>
        <dbReference type="EMBL" id="MBW0486106.1"/>
    </source>
</evidence>
<gene>
    <name evidence="1" type="ORF">O181_025821</name>
</gene>
<accession>A0A9Q3CJC4</accession>
<organism evidence="1 2">
    <name type="scientific">Austropuccinia psidii MF-1</name>
    <dbReference type="NCBI Taxonomy" id="1389203"/>
    <lineage>
        <taxon>Eukaryota</taxon>
        <taxon>Fungi</taxon>
        <taxon>Dikarya</taxon>
        <taxon>Basidiomycota</taxon>
        <taxon>Pucciniomycotina</taxon>
        <taxon>Pucciniomycetes</taxon>
        <taxon>Pucciniales</taxon>
        <taxon>Sphaerophragmiaceae</taxon>
        <taxon>Austropuccinia</taxon>
    </lineage>
</organism>
<dbReference type="EMBL" id="AVOT02008481">
    <property type="protein sequence ID" value="MBW0486106.1"/>
    <property type="molecule type" value="Genomic_DNA"/>
</dbReference>
<proteinExistence type="predicted"/>
<dbReference type="AlphaFoldDB" id="A0A9Q3CJC4"/>
<name>A0A9Q3CJC4_9BASI</name>
<sequence length="128" mass="14287">MGPEGQTGSSAARTGILMLSEKNYADLDASVQAYFLFIGSLDYVDGDISPPAEDRGDLNFKYCEQKQKAAGVIFQSLNTNNCAKFLNRNHEKDPIALYNVIINYYQSNQSTNQDRVFCNLLSINCKEN</sequence>
<evidence type="ECO:0000313" key="2">
    <source>
        <dbReference type="Proteomes" id="UP000765509"/>
    </source>
</evidence>